<dbReference type="PANTHER" id="PTHR44259:SF114">
    <property type="entry name" value="OS06G0707300 PROTEIN"/>
    <property type="match status" value="1"/>
</dbReference>
<organism evidence="2 3">
    <name type="scientific">Asparagus officinalis</name>
    <name type="common">Garden asparagus</name>
    <dbReference type="NCBI Taxonomy" id="4686"/>
    <lineage>
        <taxon>Eukaryota</taxon>
        <taxon>Viridiplantae</taxon>
        <taxon>Streptophyta</taxon>
        <taxon>Embryophyta</taxon>
        <taxon>Tracheophyta</taxon>
        <taxon>Spermatophyta</taxon>
        <taxon>Magnoliopsida</taxon>
        <taxon>Liliopsida</taxon>
        <taxon>Asparagales</taxon>
        <taxon>Asparagaceae</taxon>
        <taxon>Asparagoideae</taxon>
        <taxon>Asparagus</taxon>
    </lineage>
</organism>
<name>A0A1R3L7M2_ASPOF</name>
<reference evidence="3" key="1">
    <citation type="journal article" date="2017" name="Nat. Commun.">
        <title>The asparagus genome sheds light on the origin and evolution of a young Y chromosome.</title>
        <authorList>
            <person name="Harkess A."/>
            <person name="Zhou J."/>
            <person name="Xu C."/>
            <person name="Bowers J.E."/>
            <person name="Van der Hulst R."/>
            <person name="Ayyampalayam S."/>
            <person name="Mercati F."/>
            <person name="Riccardi P."/>
            <person name="McKain M.R."/>
            <person name="Kakrana A."/>
            <person name="Tang H."/>
            <person name="Ray J."/>
            <person name="Groenendijk J."/>
            <person name="Arikit S."/>
            <person name="Mathioni S.M."/>
            <person name="Nakano M."/>
            <person name="Shan H."/>
            <person name="Telgmann-Rauber A."/>
            <person name="Kanno A."/>
            <person name="Yue Z."/>
            <person name="Chen H."/>
            <person name="Li W."/>
            <person name="Chen Y."/>
            <person name="Xu X."/>
            <person name="Zhang Y."/>
            <person name="Luo S."/>
            <person name="Chen H."/>
            <person name="Gao J."/>
            <person name="Mao Z."/>
            <person name="Pires J.C."/>
            <person name="Luo M."/>
            <person name="Kudrna D."/>
            <person name="Wing R.A."/>
            <person name="Meyers B.C."/>
            <person name="Yi K."/>
            <person name="Kong H."/>
            <person name="Lavrijsen P."/>
            <person name="Sunseri F."/>
            <person name="Falavigna A."/>
            <person name="Ye Y."/>
            <person name="Leebens-Mack J.H."/>
            <person name="Chen G."/>
        </authorList>
    </citation>
    <scope>NUCLEOTIDE SEQUENCE [LARGE SCALE GENOMIC DNA]</scope>
    <source>
        <strain evidence="3">cv. DH0086</strain>
    </source>
</reference>
<dbReference type="PANTHER" id="PTHR44259">
    <property type="entry name" value="OS07G0183000 PROTEIN-RELATED"/>
    <property type="match status" value="1"/>
</dbReference>
<dbReference type="Pfam" id="PF03478">
    <property type="entry name" value="Beta-prop_KIB1-4"/>
    <property type="match status" value="1"/>
</dbReference>
<accession>A0A1R3L7M2</accession>
<dbReference type="EMBL" id="KV863341">
    <property type="protein sequence ID" value="ONK55617.1"/>
    <property type="molecule type" value="Genomic_DNA"/>
</dbReference>
<feature type="domain" description="KIB1-4 beta-propeller" evidence="1">
    <location>
        <begin position="118"/>
        <end position="423"/>
    </location>
</feature>
<evidence type="ECO:0000313" key="3">
    <source>
        <dbReference type="Proteomes" id="UP000243459"/>
    </source>
</evidence>
<dbReference type="AlphaFoldDB" id="A0A1R3L7M2"/>
<dbReference type="Proteomes" id="UP000243459">
    <property type="component" value="Unassembled WGS sequence"/>
</dbReference>
<dbReference type="Gramene" id="ONK55617">
    <property type="protein sequence ID" value="ONK55617"/>
    <property type="gene ID" value="A4U43_UnF900"/>
</dbReference>
<sequence length="492" mass="55238">MVRAGVTGRGRTGGAEAWRVAGLDAIANTYHAIGADDKMGSFNGLTIDLLKLIAEKIANHADVLRFGAACREFRSIIMNNLQLLPPKLPLCLCALPSKPPPLPLLMQFRDNEWENINFFSLSDGRNHGEFLVPEIGNKWVVGSSHGWLFTVDTRGRDIHLLNPLTRAQIPLPSLDAFVHPRGGFTDSEYNDFGFVEKAILSSDPSNKRRNSVDGDDCVIAMAIISNPCVLSFCKVGDDKWTNVEGSLTQLQDVIYYKGQIYAVNYEGIAVVYDFAGDKKMKQIANAPDMLIDDRYLVESIHGELLLVVRMLDYGDDEDDGHDNDEEDKVVYETTDFLVYKLESVDEPINPEGVHFMTVNGIAERGNFQFKWVEIESLGDQALFLGQNYSLCVPAVEYQGCKPNCIYFTDHGLGNRNIARGNLNDEEISKESICDMGIYDFGDESFQRFIVQVHRAEIVVREEDLLDVFVIVQSYCHLIIERLLLLFRGKYSP</sequence>
<keyword evidence="3" id="KW-1185">Reference proteome</keyword>
<dbReference type="InterPro" id="IPR005174">
    <property type="entry name" value="KIB1-4_b-propeller"/>
</dbReference>
<dbReference type="InterPro" id="IPR050942">
    <property type="entry name" value="F-box_BR-signaling"/>
</dbReference>
<evidence type="ECO:0000259" key="1">
    <source>
        <dbReference type="Pfam" id="PF03478"/>
    </source>
</evidence>
<evidence type="ECO:0000313" key="2">
    <source>
        <dbReference type="EMBL" id="ONK55617.1"/>
    </source>
</evidence>
<protein>
    <recommendedName>
        <fullName evidence="1">KIB1-4 beta-propeller domain-containing protein</fullName>
    </recommendedName>
</protein>
<proteinExistence type="predicted"/>
<dbReference type="OMA" id="KIANHAD"/>
<gene>
    <name evidence="2" type="ORF">A4U43_UnF900</name>
</gene>